<name>A0A451B2C9_9GAMM</name>
<keyword evidence="5" id="KW-0378">Hydrolase</keyword>
<dbReference type="EMBL" id="CAADFZ010000121">
    <property type="protein sequence ID" value="VFK67003.1"/>
    <property type="molecule type" value="Genomic_DNA"/>
</dbReference>
<keyword evidence="2" id="KW-1277">Toxin-antitoxin system</keyword>
<dbReference type="GO" id="GO:0003729">
    <property type="term" value="F:mRNA binding"/>
    <property type="evidence" value="ECO:0007669"/>
    <property type="project" value="InterPro"/>
</dbReference>
<evidence type="ECO:0000313" key="9">
    <source>
        <dbReference type="EMBL" id="VFK72444.1"/>
    </source>
</evidence>
<keyword evidence="7" id="KW-0346">Stress response</keyword>
<dbReference type="GO" id="GO:0016787">
    <property type="term" value="F:hydrolase activity"/>
    <property type="evidence" value="ECO:0007669"/>
    <property type="project" value="UniProtKB-KW"/>
</dbReference>
<evidence type="ECO:0000256" key="7">
    <source>
        <dbReference type="ARBA" id="ARBA00023016"/>
    </source>
</evidence>
<evidence type="ECO:0000313" key="8">
    <source>
        <dbReference type="EMBL" id="VFK67003.1"/>
    </source>
</evidence>
<reference evidence="9" key="1">
    <citation type="submission" date="2019-02" db="EMBL/GenBank/DDBJ databases">
        <authorList>
            <person name="Gruber-Vodicka R. H."/>
            <person name="Seah K. B. B."/>
        </authorList>
    </citation>
    <scope>NUCLEOTIDE SEQUENCE</scope>
    <source>
        <strain evidence="9">BECK_BY19</strain>
        <strain evidence="8">BECK_BY8</strain>
    </source>
</reference>
<dbReference type="Gene3D" id="3.30.920.30">
    <property type="entry name" value="Hypothetical protein"/>
    <property type="match status" value="1"/>
</dbReference>
<evidence type="ECO:0000256" key="1">
    <source>
        <dbReference type="ARBA" id="ARBA00006620"/>
    </source>
</evidence>
<accession>A0A451B2C9</accession>
<evidence type="ECO:0000256" key="2">
    <source>
        <dbReference type="ARBA" id="ARBA00022649"/>
    </source>
</evidence>
<dbReference type="InterPro" id="IPR038570">
    <property type="entry name" value="HicA_sf"/>
</dbReference>
<sequence length="64" mass="7211">MKAKRVLAALRRNGWDVKRSSGSHRILTKAGQSDVVFVFHDREETGPKMLARIAKHTGLDPEQL</sequence>
<dbReference type="EMBL" id="CAADGD010000115">
    <property type="protein sequence ID" value="VFK72444.1"/>
    <property type="molecule type" value="Genomic_DNA"/>
</dbReference>
<evidence type="ECO:0000256" key="3">
    <source>
        <dbReference type="ARBA" id="ARBA00022722"/>
    </source>
</evidence>
<dbReference type="SUPFAM" id="SSF54786">
    <property type="entry name" value="YcfA/nrd intein domain"/>
    <property type="match status" value="1"/>
</dbReference>
<dbReference type="InterPro" id="IPR012933">
    <property type="entry name" value="HicA_mRNA_interferase"/>
</dbReference>
<keyword evidence="4" id="KW-0255">Endonuclease</keyword>
<comment type="similarity">
    <text evidence="1">Belongs to the HicA mRNA interferase family.</text>
</comment>
<dbReference type="AlphaFoldDB" id="A0A451B2C9"/>
<dbReference type="GO" id="GO:0004519">
    <property type="term" value="F:endonuclease activity"/>
    <property type="evidence" value="ECO:0007669"/>
    <property type="project" value="UniProtKB-KW"/>
</dbReference>
<evidence type="ECO:0000256" key="5">
    <source>
        <dbReference type="ARBA" id="ARBA00022801"/>
    </source>
</evidence>
<protein>
    <submittedName>
        <fullName evidence="9">Predicted RNA binding protein YcfA, dsRBD-like fold, HicA-like mRNA interferase family</fullName>
    </submittedName>
</protein>
<keyword evidence="3" id="KW-0540">Nuclease</keyword>
<evidence type="ECO:0000256" key="4">
    <source>
        <dbReference type="ARBA" id="ARBA00022759"/>
    </source>
</evidence>
<proteinExistence type="inferred from homology"/>
<organism evidence="9">
    <name type="scientific">Candidatus Kentrum sp. UNK</name>
    <dbReference type="NCBI Taxonomy" id="2126344"/>
    <lineage>
        <taxon>Bacteria</taxon>
        <taxon>Pseudomonadati</taxon>
        <taxon>Pseudomonadota</taxon>
        <taxon>Gammaproteobacteria</taxon>
        <taxon>Candidatus Kentrum</taxon>
    </lineage>
</organism>
<gene>
    <name evidence="8" type="ORF">BECKUNK1418G_GA0071005_11217</name>
    <name evidence="9" type="ORF">BECKUNK1418H_GA0071006_11157</name>
</gene>
<dbReference type="Pfam" id="PF07927">
    <property type="entry name" value="HicA_toxin"/>
    <property type="match status" value="1"/>
</dbReference>
<evidence type="ECO:0000256" key="6">
    <source>
        <dbReference type="ARBA" id="ARBA00022884"/>
    </source>
</evidence>
<keyword evidence="6" id="KW-0694">RNA-binding</keyword>